<evidence type="ECO:0000256" key="1">
    <source>
        <dbReference type="SAM" id="Coils"/>
    </source>
</evidence>
<organism evidence="3 4">
    <name type="scientific">Algoriphagus faecimaris</name>
    <dbReference type="NCBI Taxonomy" id="686796"/>
    <lineage>
        <taxon>Bacteria</taxon>
        <taxon>Pseudomonadati</taxon>
        <taxon>Bacteroidota</taxon>
        <taxon>Cytophagia</taxon>
        <taxon>Cytophagales</taxon>
        <taxon>Cyclobacteriaceae</taxon>
        <taxon>Algoriphagus</taxon>
    </lineage>
</organism>
<accession>A0A1G6XEJ9</accession>
<feature type="transmembrane region" description="Helical" evidence="2">
    <location>
        <begin position="92"/>
        <end position="110"/>
    </location>
</feature>
<evidence type="ECO:0000313" key="3">
    <source>
        <dbReference type="EMBL" id="SDD76608.1"/>
    </source>
</evidence>
<dbReference type="STRING" id="686796.SAMN04488104_10576"/>
<name>A0A1G6XEJ9_9BACT</name>
<keyword evidence="2" id="KW-0812">Transmembrane</keyword>
<feature type="transmembrane region" description="Helical" evidence="2">
    <location>
        <begin position="116"/>
        <end position="137"/>
    </location>
</feature>
<reference evidence="4" key="1">
    <citation type="submission" date="2016-10" db="EMBL/GenBank/DDBJ databases">
        <authorList>
            <person name="Varghese N."/>
            <person name="Submissions S."/>
        </authorList>
    </citation>
    <scope>NUCLEOTIDE SEQUENCE [LARGE SCALE GENOMIC DNA]</scope>
    <source>
        <strain evidence="4">DSM 23095</strain>
    </source>
</reference>
<gene>
    <name evidence="3" type="ORF">SAMN04488104_10576</name>
</gene>
<dbReference type="AlphaFoldDB" id="A0A1G6XEJ9"/>
<dbReference type="EMBL" id="FNAC01000057">
    <property type="protein sequence ID" value="SDD76608.1"/>
    <property type="molecule type" value="Genomic_DNA"/>
</dbReference>
<dbReference type="RefSeq" id="WP_169712806.1">
    <property type="nucleotide sequence ID" value="NZ_FNAC01000057.1"/>
</dbReference>
<keyword evidence="4" id="KW-1185">Reference proteome</keyword>
<evidence type="ECO:0000313" key="4">
    <source>
        <dbReference type="Proteomes" id="UP000199060"/>
    </source>
</evidence>
<proteinExistence type="predicted"/>
<dbReference type="Proteomes" id="UP000199060">
    <property type="component" value="Unassembled WGS sequence"/>
</dbReference>
<protein>
    <submittedName>
        <fullName evidence="3">Uncharacterized protein</fullName>
    </submittedName>
</protein>
<keyword evidence="2" id="KW-0472">Membrane</keyword>
<sequence length="154" mass="17218">MELSELKRKEGIVQNEKLESAYAQLDKLLNELKKKELSEETEISINQKIDQINTFSESEKDLKKMIAKTQSSILNLLEKEHKIVAKNHYRNIWMSVGMAAFGIPLGVVFGTSLGNMAFLSIGLPIGMVIGMVVGSGMDKKASEEGRQIDLEINY</sequence>
<feature type="coiled-coil region" evidence="1">
    <location>
        <begin position="15"/>
        <end position="42"/>
    </location>
</feature>
<keyword evidence="2" id="KW-1133">Transmembrane helix</keyword>
<keyword evidence="1" id="KW-0175">Coiled coil</keyword>
<evidence type="ECO:0000256" key="2">
    <source>
        <dbReference type="SAM" id="Phobius"/>
    </source>
</evidence>